<dbReference type="InterPro" id="IPR010729">
    <property type="entry name" value="Ribosomal_uL29_mit"/>
</dbReference>
<protein>
    <recommendedName>
        <fullName evidence="6">Large ribosomal subunit protein uL29m</fullName>
    </recommendedName>
</protein>
<name>A0AAN9AUH8_9CAEN</name>
<evidence type="ECO:0000256" key="1">
    <source>
        <dbReference type="ARBA" id="ARBA00004173"/>
    </source>
</evidence>
<comment type="subcellular location">
    <subcellularLocation>
        <location evidence="1">Mitochondrion</location>
    </subcellularLocation>
</comment>
<evidence type="ECO:0000313" key="7">
    <source>
        <dbReference type="EMBL" id="KAK7093412.1"/>
    </source>
</evidence>
<dbReference type="Gene3D" id="6.10.330.20">
    <property type="match status" value="1"/>
</dbReference>
<dbReference type="PANTHER" id="PTHR21183">
    <property type="entry name" value="RIBOSOMAL PROTEIN L47, MITOCHONDRIAL-RELATED"/>
    <property type="match status" value="1"/>
</dbReference>
<organism evidence="7 8">
    <name type="scientific">Littorina saxatilis</name>
    <dbReference type="NCBI Taxonomy" id="31220"/>
    <lineage>
        <taxon>Eukaryota</taxon>
        <taxon>Metazoa</taxon>
        <taxon>Spiralia</taxon>
        <taxon>Lophotrochozoa</taxon>
        <taxon>Mollusca</taxon>
        <taxon>Gastropoda</taxon>
        <taxon>Caenogastropoda</taxon>
        <taxon>Littorinimorpha</taxon>
        <taxon>Littorinoidea</taxon>
        <taxon>Littorinidae</taxon>
        <taxon>Littorina</taxon>
    </lineage>
</organism>
<keyword evidence="5" id="KW-0687">Ribonucleoprotein</keyword>
<dbReference type="GO" id="GO:0005762">
    <property type="term" value="C:mitochondrial large ribosomal subunit"/>
    <property type="evidence" value="ECO:0007669"/>
    <property type="project" value="TreeGrafter"/>
</dbReference>
<sequence length="239" mass="28663">MAGALRSAVASISRCCHKSVAFLSRFNQHSLLQNSLSVDSRLMLPSLLHTTSPQHGLMEFFDIKKNWGEENVKSGRPWRMDELRIKNNSDLHKLWYVLLKERNMLFTMQHEYEKQSELLPNPERIEKVEESMENIMTVIKERDEAFNLLETGKTGDPGGRYVKNYLGLRQYKRNTEHLIPHYMNKFYFLLYPKNVSKRTEKYIALYKEEQRVERRRQQRSERMMRKRLIQKFPHLQDKL</sequence>
<evidence type="ECO:0000256" key="4">
    <source>
        <dbReference type="ARBA" id="ARBA00023128"/>
    </source>
</evidence>
<comment type="similarity">
    <text evidence="2">Belongs to the universal ribosomal protein uL29 family.</text>
</comment>
<dbReference type="GO" id="GO:0003735">
    <property type="term" value="F:structural constituent of ribosome"/>
    <property type="evidence" value="ECO:0007669"/>
    <property type="project" value="InterPro"/>
</dbReference>
<keyword evidence="8" id="KW-1185">Reference proteome</keyword>
<dbReference type="AlphaFoldDB" id="A0AAN9AUH8"/>
<evidence type="ECO:0000256" key="6">
    <source>
        <dbReference type="ARBA" id="ARBA00035289"/>
    </source>
</evidence>
<evidence type="ECO:0000256" key="5">
    <source>
        <dbReference type="ARBA" id="ARBA00023274"/>
    </source>
</evidence>
<dbReference type="Pfam" id="PF06984">
    <property type="entry name" value="MRP-L47"/>
    <property type="match status" value="1"/>
</dbReference>
<dbReference type="EMBL" id="JBAMIC010000019">
    <property type="protein sequence ID" value="KAK7093412.1"/>
    <property type="molecule type" value="Genomic_DNA"/>
</dbReference>
<evidence type="ECO:0000256" key="2">
    <source>
        <dbReference type="ARBA" id="ARBA00009254"/>
    </source>
</evidence>
<keyword evidence="3" id="KW-0689">Ribosomal protein</keyword>
<evidence type="ECO:0000256" key="3">
    <source>
        <dbReference type="ARBA" id="ARBA00022980"/>
    </source>
</evidence>
<dbReference type="Proteomes" id="UP001374579">
    <property type="component" value="Unassembled WGS sequence"/>
</dbReference>
<evidence type="ECO:0000313" key="8">
    <source>
        <dbReference type="Proteomes" id="UP001374579"/>
    </source>
</evidence>
<dbReference type="PANTHER" id="PTHR21183:SF18">
    <property type="entry name" value="LARGE RIBOSOMAL SUBUNIT PROTEIN UL29M"/>
    <property type="match status" value="1"/>
</dbReference>
<gene>
    <name evidence="7" type="ORF">V1264_007172</name>
</gene>
<accession>A0AAN9AUH8</accession>
<dbReference type="InterPro" id="IPR038340">
    <property type="entry name" value="MRP-L47_sf"/>
</dbReference>
<reference evidence="7 8" key="1">
    <citation type="submission" date="2024-02" db="EMBL/GenBank/DDBJ databases">
        <title>Chromosome-scale genome assembly of the rough periwinkle Littorina saxatilis.</title>
        <authorList>
            <person name="De Jode A."/>
            <person name="Faria R."/>
            <person name="Formenti G."/>
            <person name="Sims Y."/>
            <person name="Smith T.P."/>
            <person name="Tracey A."/>
            <person name="Wood J.M.D."/>
            <person name="Zagrodzka Z.B."/>
            <person name="Johannesson K."/>
            <person name="Butlin R.K."/>
            <person name="Leder E.H."/>
        </authorList>
    </citation>
    <scope>NUCLEOTIDE SEQUENCE [LARGE SCALE GENOMIC DNA]</scope>
    <source>
        <strain evidence="7">Snail1</strain>
        <tissue evidence="7">Muscle</tissue>
    </source>
</reference>
<dbReference type="GO" id="GO:0032543">
    <property type="term" value="P:mitochondrial translation"/>
    <property type="evidence" value="ECO:0007669"/>
    <property type="project" value="TreeGrafter"/>
</dbReference>
<proteinExistence type="inferred from homology"/>
<keyword evidence="4" id="KW-0496">Mitochondrion</keyword>
<comment type="caution">
    <text evidence="7">The sequence shown here is derived from an EMBL/GenBank/DDBJ whole genome shotgun (WGS) entry which is preliminary data.</text>
</comment>